<organism evidence="1 2">
    <name type="scientific">Lithocarpus litseifolius</name>
    <dbReference type="NCBI Taxonomy" id="425828"/>
    <lineage>
        <taxon>Eukaryota</taxon>
        <taxon>Viridiplantae</taxon>
        <taxon>Streptophyta</taxon>
        <taxon>Embryophyta</taxon>
        <taxon>Tracheophyta</taxon>
        <taxon>Spermatophyta</taxon>
        <taxon>Magnoliopsida</taxon>
        <taxon>eudicotyledons</taxon>
        <taxon>Gunneridae</taxon>
        <taxon>Pentapetalae</taxon>
        <taxon>rosids</taxon>
        <taxon>fabids</taxon>
        <taxon>Fagales</taxon>
        <taxon>Fagaceae</taxon>
        <taxon>Lithocarpus</taxon>
    </lineage>
</organism>
<reference evidence="1 2" key="1">
    <citation type="submission" date="2024-01" db="EMBL/GenBank/DDBJ databases">
        <title>A telomere-to-telomere, gap-free genome of sweet tea (Lithocarpus litseifolius).</title>
        <authorList>
            <person name="Zhou J."/>
        </authorList>
    </citation>
    <scope>NUCLEOTIDE SEQUENCE [LARGE SCALE GENOMIC DNA]</scope>
    <source>
        <strain evidence="1">Zhou-2022a</strain>
        <tissue evidence="1">Leaf</tissue>
    </source>
</reference>
<sequence length="66" mass="7137">MNKWSIFVHRTIDGQDYTTEESREAAATELDLGEDFRDEGGGVAEDLRSAGGGVMVVGGVKWKSFG</sequence>
<accession>A0AAW2E0A4</accession>
<dbReference type="EMBL" id="JAZDWU010000001">
    <property type="protein sequence ID" value="KAL0015527.1"/>
    <property type="molecule type" value="Genomic_DNA"/>
</dbReference>
<comment type="caution">
    <text evidence="1">The sequence shown here is derived from an EMBL/GenBank/DDBJ whole genome shotgun (WGS) entry which is preliminary data.</text>
</comment>
<protein>
    <submittedName>
        <fullName evidence="1">Uncharacterized protein</fullName>
    </submittedName>
</protein>
<keyword evidence="2" id="KW-1185">Reference proteome</keyword>
<dbReference type="AlphaFoldDB" id="A0AAW2E0A4"/>
<name>A0AAW2E0A4_9ROSI</name>
<gene>
    <name evidence="1" type="ORF">SO802_002596</name>
</gene>
<evidence type="ECO:0000313" key="1">
    <source>
        <dbReference type="EMBL" id="KAL0015527.1"/>
    </source>
</evidence>
<evidence type="ECO:0000313" key="2">
    <source>
        <dbReference type="Proteomes" id="UP001459277"/>
    </source>
</evidence>
<proteinExistence type="predicted"/>
<dbReference type="Proteomes" id="UP001459277">
    <property type="component" value="Unassembled WGS sequence"/>
</dbReference>